<evidence type="ECO:0000313" key="2">
    <source>
        <dbReference type="EMBL" id="MBO1752023.1"/>
    </source>
</evidence>
<feature type="compositionally biased region" description="Basic and acidic residues" evidence="1">
    <location>
        <begin position="25"/>
        <end position="34"/>
    </location>
</feature>
<dbReference type="EMBL" id="JAGEMK010000004">
    <property type="protein sequence ID" value="MBO1752023.1"/>
    <property type="molecule type" value="Genomic_DNA"/>
</dbReference>
<evidence type="ECO:0000313" key="3">
    <source>
        <dbReference type="Proteomes" id="UP000664209"/>
    </source>
</evidence>
<comment type="caution">
    <text evidence="2">The sequence shown here is derived from an EMBL/GenBank/DDBJ whole genome shotgun (WGS) entry which is preliminary data.</text>
</comment>
<dbReference type="AlphaFoldDB" id="A0A939LQA4"/>
<feature type="region of interest" description="Disordered" evidence="1">
    <location>
        <begin position="1"/>
        <end position="85"/>
    </location>
</feature>
<proteinExistence type="predicted"/>
<gene>
    <name evidence="2" type="ORF">J4G33_09435</name>
</gene>
<name>A0A939LQA4_9CELL</name>
<dbReference type="Proteomes" id="UP000664209">
    <property type="component" value="Unassembled WGS sequence"/>
</dbReference>
<feature type="compositionally biased region" description="Low complexity" evidence="1">
    <location>
        <begin position="12"/>
        <end position="21"/>
    </location>
</feature>
<dbReference type="RefSeq" id="WP_208055713.1">
    <property type="nucleotide sequence ID" value="NZ_JAGEMK010000004.1"/>
</dbReference>
<organism evidence="2 3">
    <name type="scientific">Actinotalea soli</name>
    <dbReference type="NCBI Taxonomy" id="2819234"/>
    <lineage>
        <taxon>Bacteria</taxon>
        <taxon>Bacillati</taxon>
        <taxon>Actinomycetota</taxon>
        <taxon>Actinomycetes</taxon>
        <taxon>Micrococcales</taxon>
        <taxon>Cellulomonadaceae</taxon>
        <taxon>Actinotalea</taxon>
    </lineage>
</organism>
<keyword evidence="3" id="KW-1185">Reference proteome</keyword>
<accession>A0A939LQA4</accession>
<evidence type="ECO:0000256" key="1">
    <source>
        <dbReference type="SAM" id="MobiDB-lite"/>
    </source>
</evidence>
<protein>
    <submittedName>
        <fullName evidence="2">Uncharacterized protein</fullName>
    </submittedName>
</protein>
<sequence length="85" mass="9085">MSSSPPRRPRRATGGTPAPGAAGLGREDAAREVPRSTSGSTETVREAAPVLPVRSADDVDVGWGERSDPDQGDDERLLREKPPHW</sequence>
<feature type="compositionally biased region" description="Basic and acidic residues" evidence="1">
    <location>
        <begin position="63"/>
        <end position="85"/>
    </location>
</feature>
<reference evidence="2" key="1">
    <citation type="submission" date="2021-03" db="EMBL/GenBank/DDBJ databases">
        <title>Actinotalea soli sp. nov., isolated from soil.</title>
        <authorList>
            <person name="Ping W."/>
            <person name="Zhang J."/>
        </authorList>
    </citation>
    <scope>NUCLEOTIDE SEQUENCE</scope>
    <source>
        <strain evidence="2">BY-33</strain>
    </source>
</reference>